<organism evidence="10 11">
    <name type="scientific">Piloderma croceum (strain F 1598)</name>
    <dbReference type="NCBI Taxonomy" id="765440"/>
    <lineage>
        <taxon>Eukaryota</taxon>
        <taxon>Fungi</taxon>
        <taxon>Dikarya</taxon>
        <taxon>Basidiomycota</taxon>
        <taxon>Agaricomycotina</taxon>
        <taxon>Agaricomycetes</taxon>
        <taxon>Agaricomycetidae</taxon>
        <taxon>Atheliales</taxon>
        <taxon>Atheliaceae</taxon>
        <taxon>Piloderma</taxon>
    </lineage>
</organism>
<evidence type="ECO:0000256" key="2">
    <source>
        <dbReference type="ARBA" id="ARBA00010142"/>
    </source>
</evidence>
<dbReference type="Pfam" id="PF00071">
    <property type="entry name" value="Ras"/>
    <property type="match status" value="1"/>
</dbReference>
<dbReference type="InterPro" id="IPR027417">
    <property type="entry name" value="P-loop_NTPase"/>
</dbReference>
<dbReference type="PROSITE" id="PS51420">
    <property type="entry name" value="RHO"/>
    <property type="match status" value="1"/>
</dbReference>
<evidence type="ECO:0000256" key="9">
    <source>
        <dbReference type="ARBA" id="ARBA00023289"/>
    </source>
</evidence>
<dbReference type="InterPro" id="IPR003578">
    <property type="entry name" value="Small_GTPase_Rho"/>
</dbReference>
<dbReference type="HOGENOM" id="CLU_041217_21_2_1"/>
<proteinExistence type="inferred from homology"/>
<dbReference type="SUPFAM" id="SSF52540">
    <property type="entry name" value="P-loop containing nucleoside triphosphate hydrolases"/>
    <property type="match status" value="1"/>
</dbReference>
<evidence type="ECO:0000256" key="7">
    <source>
        <dbReference type="ARBA" id="ARBA00023136"/>
    </source>
</evidence>
<evidence type="ECO:0000256" key="1">
    <source>
        <dbReference type="ARBA" id="ARBA00004342"/>
    </source>
</evidence>
<keyword evidence="4" id="KW-0488">Methylation</keyword>
<evidence type="ECO:0000256" key="6">
    <source>
        <dbReference type="ARBA" id="ARBA00023134"/>
    </source>
</evidence>
<dbReference type="PANTHER" id="PTHR24072">
    <property type="entry name" value="RHO FAMILY GTPASE"/>
    <property type="match status" value="1"/>
</dbReference>
<dbReference type="GO" id="GO:0005886">
    <property type="term" value="C:plasma membrane"/>
    <property type="evidence" value="ECO:0007669"/>
    <property type="project" value="UniProtKB-SubCell"/>
</dbReference>
<keyword evidence="8" id="KW-0449">Lipoprotein</keyword>
<evidence type="ECO:0000256" key="4">
    <source>
        <dbReference type="ARBA" id="ARBA00022481"/>
    </source>
</evidence>
<dbReference type="EMBL" id="KN833032">
    <property type="protein sequence ID" value="KIM76664.1"/>
    <property type="molecule type" value="Genomic_DNA"/>
</dbReference>
<keyword evidence="6" id="KW-0342">GTP-binding</keyword>
<dbReference type="Proteomes" id="UP000054166">
    <property type="component" value="Unassembled WGS sequence"/>
</dbReference>
<dbReference type="InParanoid" id="A0A0C3F9W2"/>
<dbReference type="Gene3D" id="3.40.50.300">
    <property type="entry name" value="P-loop containing nucleotide triphosphate hydrolases"/>
    <property type="match status" value="1"/>
</dbReference>
<evidence type="ECO:0000256" key="8">
    <source>
        <dbReference type="ARBA" id="ARBA00023288"/>
    </source>
</evidence>
<dbReference type="STRING" id="765440.A0A0C3F9W2"/>
<dbReference type="SMART" id="SM00175">
    <property type="entry name" value="RAB"/>
    <property type="match status" value="1"/>
</dbReference>
<dbReference type="PRINTS" id="PR00449">
    <property type="entry name" value="RASTRNSFRMNG"/>
</dbReference>
<sequence length="192" mass="21388">MSEIRKKLVIVGDDACGKTSLLVVFSRGYFPGPYEPNVFENYVADVDIDGKHILLALWDTVGQEEYDRLRPLSYSGSHVILISFAIDFPDSLANVQEKWIVEVMHFCPGLPIILVGCKIDLRHDPTIIEELSKASQRPTTPEEGMAVASKIGAKHYLECSARTREGVLEVFQYATRAALGRPSGKKRHCVVL</sequence>
<accession>A0A0C3F9W2</accession>
<dbReference type="FunFam" id="3.40.50.300:FF:000983">
    <property type="entry name" value="Rho family GTPase"/>
    <property type="match status" value="1"/>
</dbReference>
<dbReference type="InterPro" id="IPR005225">
    <property type="entry name" value="Small_GTP-bd"/>
</dbReference>
<reference evidence="11" key="2">
    <citation type="submission" date="2015-01" db="EMBL/GenBank/DDBJ databases">
        <title>Evolutionary Origins and Diversification of the Mycorrhizal Mutualists.</title>
        <authorList>
            <consortium name="DOE Joint Genome Institute"/>
            <consortium name="Mycorrhizal Genomics Consortium"/>
            <person name="Kohler A."/>
            <person name="Kuo A."/>
            <person name="Nagy L.G."/>
            <person name="Floudas D."/>
            <person name="Copeland A."/>
            <person name="Barry K.W."/>
            <person name="Cichocki N."/>
            <person name="Veneault-Fourrey C."/>
            <person name="LaButti K."/>
            <person name="Lindquist E.A."/>
            <person name="Lipzen A."/>
            <person name="Lundell T."/>
            <person name="Morin E."/>
            <person name="Murat C."/>
            <person name="Riley R."/>
            <person name="Ohm R."/>
            <person name="Sun H."/>
            <person name="Tunlid A."/>
            <person name="Henrissat B."/>
            <person name="Grigoriev I.V."/>
            <person name="Hibbett D.S."/>
            <person name="Martin F."/>
        </authorList>
    </citation>
    <scope>NUCLEOTIDE SEQUENCE [LARGE SCALE GENOMIC DNA]</scope>
    <source>
        <strain evidence="11">F 1598</strain>
    </source>
</reference>
<dbReference type="NCBIfam" id="TIGR00231">
    <property type="entry name" value="small_GTP"/>
    <property type="match status" value="1"/>
</dbReference>
<comment type="subcellular location">
    <subcellularLocation>
        <location evidence="1">Cell membrane</location>
        <topology evidence="1">Lipid-anchor</topology>
        <orientation evidence="1">Cytoplasmic side</orientation>
    </subcellularLocation>
</comment>
<evidence type="ECO:0000313" key="11">
    <source>
        <dbReference type="Proteomes" id="UP000054166"/>
    </source>
</evidence>
<dbReference type="PROSITE" id="PS51421">
    <property type="entry name" value="RAS"/>
    <property type="match status" value="1"/>
</dbReference>
<dbReference type="GO" id="GO:0003924">
    <property type="term" value="F:GTPase activity"/>
    <property type="evidence" value="ECO:0007669"/>
    <property type="project" value="InterPro"/>
</dbReference>
<evidence type="ECO:0000256" key="3">
    <source>
        <dbReference type="ARBA" id="ARBA00022475"/>
    </source>
</evidence>
<evidence type="ECO:0000256" key="5">
    <source>
        <dbReference type="ARBA" id="ARBA00022741"/>
    </source>
</evidence>
<dbReference type="SMART" id="SM00174">
    <property type="entry name" value="RHO"/>
    <property type="match status" value="1"/>
</dbReference>
<dbReference type="OrthoDB" id="8830751at2759"/>
<keyword evidence="7" id="KW-0472">Membrane</keyword>
<gene>
    <name evidence="10" type="ORF">PILCRDRAFT_77517</name>
</gene>
<comment type="similarity">
    <text evidence="2">Belongs to the small GTPase superfamily. Rho family.</text>
</comment>
<keyword evidence="11" id="KW-1185">Reference proteome</keyword>
<dbReference type="SMART" id="SM00173">
    <property type="entry name" value="RAS"/>
    <property type="match status" value="1"/>
</dbReference>
<dbReference type="AlphaFoldDB" id="A0A0C3F9W2"/>
<keyword evidence="9" id="KW-0636">Prenylation</keyword>
<reference evidence="10 11" key="1">
    <citation type="submission" date="2014-04" db="EMBL/GenBank/DDBJ databases">
        <authorList>
            <consortium name="DOE Joint Genome Institute"/>
            <person name="Kuo A."/>
            <person name="Tarkka M."/>
            <person name="Buscot F."/>
            <person name="Kohler A."/>
            <person name="Nagy L.G."/>
            <person name="Floudas D."/>
            <person name="Copeland A."/>
            <person name="Barry K.W."/>
            <person name="Cichocki N."/>
            <person name="Veneault-Fourrey C."/>
            <person name="LaButti K."/>
            <person name="Lindquist E.A."/>
            <person name="Lipzen A."/>
            <person name="Lundell T."/>
            <person name="Morin E."/>
            <person name="Murat C."/>
            <person name="Sun H."/>
            <person name="Tunlid A."/>
            <person name="Henrissat B."/>
            <person name="Grigoriev I.V."/>
            <person name="Hibbett D.S."/>
            <person name="Martin F."/>
            <person name="Nordberg H.P."/>
            <person name="Cantor M.N."/>
            <person name="Hua S.X."/>
        </authorList>
    </citation>
    <scope>NUCLEOTIDE SEQUENCE [LARGE SCALE GENOMIC DNA]</scope>
    <source>
        <strain evidence="10 11">F 1598</strain>
    </source>
</reference>
<dbReference type="PROSITE" id="PS51419">
    <property type="entry name" value="RAB"/>
    <property type="match status" value="1"/>
</dbReference>
<dbReference type="GO" id="GO:0005525">
    <property type="term" value="F:GTP binding"/>
    <property type="evidence" value="ECO:0007669"/>
    <property type="project" value="UniProtKB-KW"/>
</dbReference>
<protein>
    <submittedName>
        <fullName evidence="10">Uncharacterized protein</fullName>
    </submittedName>
</protein>
<dbReference type="GO" id="GO:0007264">
    <property type="term" value="P:small GTPase-mediated signal transduction"/>
    <property type="evidence" value="ECO:0007669"/>
    <property type="project" value="InterPro"/>
</dbReference>
<name>A0A0C3F9W2_PILCF</name>
<evidence type="ECO:0000313" key="10">
    <source>
        <dbReference type="EMBL" id="KIM76664.1"/>
    </source>
</evidence>
<dbReference type="InterPro" id="IPR001806">
    <property type="entry name" value="Small_GTPase"/>
</dbReference>
<keyword evidence="3" id="KW-1003">Cell membrane</keyword>
<keyword evidence="5" id="KW-0547">Nucleotide-binding</keyword>